<feature type="compositionally biased region" description="Polar residues" evidence="12">
    <location>
        <begin position="2186"/>
        <end position="2205"/>
    </location>
</feature>
<protein>
    <submittedName>
        <fullName evidence="16">Voltage-dependent T-type calcium channel subunit alpha-1G</fullName>
    </submittedName>
</protein>
<feature type="transmembrane region" description="Helical" evidence="13">
    <location>
        <begin position="1348"/>
        <end position="1370"/>
    </location>
</feature>
<feature type="region of interest" description="Disordered" evidence="12">
    <location>
        <begin position="1906"/>
        <end position="1987"/>
    </location>
</feature>
<feature type="compositionally biased region" description="Low complexity" evidence="12">
    <location>
        <begin position="971"/>
        <end position="983"/>
    </location>
</feature>
<dbReference type="PANTHER" id="PTHR10037">
    <property type="entry name" value="VOLTAGE-GATED CATION CHANNEL CALCIUM AND SODIUM"/>
    <property type="match status" value="1"/>
</dbReference>
<feature type="region of interest" description="Disordered" evidence="12">
    <location>
        <begin position="362"/>
        <end position="384"/>
    </location>
</feature>
<dbReference type="Gene3D" id="1.20.120.350">
    <property type="entry name" value="Voltage-gated potassium channels. Chain C"/>
    <property type="match status" value="4"/>
</dbReference>
<feature type="compositionally biased region" description="Basic and acidic residues" evidence="12">
    <location>
        <begin position="917"/>
        <end position="928"/>
    </location>
</feature>
<feature type="compositionally biased region" description="Low complexity" evidence="12">
    <location>
        <begin position="2017"/>
        <end position="2034"/>
    </location>
</feature>
<keyword evidence="7" id="KW-0406">Ion transport</keyword>
<reference evidence="16" key="1">
    <citation type="submission" date="2025-08" db="UniProtKB">
        <authorList>
            <consortium name="RefSeq"/>
        </authorList>
    </citation>
    <scope>IDENTIFICATION</scope>
    <source>
        <tissue evidence="16">Whole organism</tissue>
    </source>
</reference>
<evidence type="ECO:0000313" key="16">
    <source>
        <dbReference type="RefSeq" id="XP_047738832.1"/>
    </source>
</evidence>
<feature type="transmembrane region" description="Helical" evidence="13">
    <location>
        <begin position="637"/>
        <end position="659"/>
    </location>
</feature>
<evidence type="ECO:0000256" key="2">
    <source>
        <dbReference type="ARBA" id="ARBA00022448"/>
    </source>
</evidence>
<gene>
    <name evidence="16" type="primary">LOC108681395</name>
</gene>
<keyword evidence="10" id="KW-0407">Ion channel</keyword>
<keyword evidence="9" id="KW-0325">Glycoprotein</keyword>
<feature type="transmembrane region" description="Helical" evidence="13">
    <location>
        <begin position="727"/>
        <end position="750"/>
    </location>
</feature>
<accession>A0A979FQW7</accession>
<feature type="transmembrane region" description="Helical" evidence="13">
    <location>
        <begin position="1252"/>
        <end position="1272"/>
    </location>
</feature>
<feature type="compositionally biased region" description="Acidic residues" evidence="12">
    <location>
        <begin position="2236"/>
        <end position="2245"/>
    </location>
</feature>
<evidence type="ECO:0000256" key="6">
    <source>
        <dbReference type="ARBA" id="ARBA00022989"/>
    </source>
</evidence>
<evidence type="ECO:0000256" key="8">
    <source>
        <dbReference type="ARBA" id="ARBA00023136"/>
    </source>
</evidence>
<feature type="domain" description="Ion transport" evidence="14">
    <location>
        <begin position="125"/>
        <end position="190"/>
    </location>
</feature>
<dbReference type="Gene3D" id="1.10.287.70">
    <property type="match status" value="4"/>
</dbReference>
<dbReference type="GO" id="GO:0008332">
    <property type="term" value="F:low voltage-gated calcium channel activity"/>
    <property type="evidence" value="ECO:0007669"/>
    <property type="project" value="TreeGrafter"/>
</dbReference>
<keyword evidence="5" id="KW-0851">Voltage-gated channel</keyword>
<feature type="compositionally biased region" description="Polar residues" evidence="12">
    <location>
        <begin position="841"/>
        <end position="855"/>
    </location>
</feature>
<evidence type="ECO:0000256" key="9">
    <source>
        <dbReference type="ARBA" id="ARBA00023180"/>
    </source>
</evidence>
<evidence type="ECO:0000256" key="12">
    <source>
        <dbReference type="SAM" id="MobiDB-lite"/>
    </source>
</evidence>
<feature type="domain" description="Ion transport" evidence="14">
    <location>
        <begin position="1"/>
        <end position="65"/>
    </location>
</feature>
<feature type="compositionally biased region" description="Basic residues" evidence="12">
    <location>
        <begin position="929"/>
        <end position="944"/>
    </location>
</feature>
<feature type="compositionally biased region" description="Basic and acidic residues" evidence="12">
    <location>
        <begin position="1917"/>
        <end position="1950"/>
    </location>
</feature>
<feature type="compositionally biased region" description="Basic and acidic residues" evidence="12">
    <location>
        <begin position="298"/>
        <end position="309"/>
    </location>
</feature>
<feature type="compositionally biased region" description="Acidic residues" evidence="12">
    <location>
        <begin position="464"/>
        <end position="473"/>
    </location>
</feature>
<feature type="region of interest" description="Disordered" evidence="12">
    <location>
        <begin position="841"/>
        <end position="1028"/>
    </location>
</feature>
<evidence type="ECO:0000256" key="11">
    <source>
        <dbReference type="SAM" id="Coils"/>
    </source>
</evidence>
<feature type="region of interest" description="Disordered" evidence="12">
    <location>
        <begin position="2005"/>
        <end position="2114"/>
    </location>
</feature>
<dbReference type="InterPro" id="IPR005821">
    <property type="entry name" value="Ion_trans_dom"/>
</dbReference>
<organism evidence="15 16">
    <name type="scientific">Hyalella azteca</name>
    <name type="common">Amphipod</name>
    <dbReference type="NCBI Taxonomy" id="294128"/>
    <lineage>
        <taxon>Eukaryota</taxon>
        <taxon>Metazoa</taxon>
        <taxon>Ecdysozoa</taxon>
        <taxon>Arthropoda</taxon>
        <taxon>Crustacea</taxon>
        <taxon>Multicrustacea</taxon>
        <taxon>Malacostraca</taxon>
        <taxon>Eumalacostraca</taxon>
        <taxon>Peracarida</taxon>
        <taxon>Amphipoda</taxon>
        <taxon>Senticaudata</taxon>
        <taxon>Talitrida</taxon>
        <taxon>Talitroidea</taxon>
        <taxon>Hyalellidae</taxon>
        <taxon>Hyalella</taxon>
    </lineage>
</organism>
<evidence type="ECO:0000259" key="14">
    <source>
        <dbReference type="Pfam" id="PF00520"/>
    </source>
</evidence>
<feature type="domain" description="Ion transport" evidence="14">
    <location>
        <begin position="500"/>
        <end position="759"/>
    </location>
</feature>
<feature type="compositionally biased region" description="Polar residues" evidence="12">
    <location>
        <begin position="2268"/>
        <end position="2288"/>
    </location>
</feature>
<dbReference type="FunFam" id="1.20.120.350:FF:000007">
    <property type="entry name" value="Voltage-dependent T-type calcium channel subunit alpha"/>
    <property type="match status" value="1"/>
</dbReference>
<feature type="region of interest" description="Disordered" evidence="12">
    <location>
        <begin position="450"/>
        <end position="473"/>
    </location>
</feature>
<dbReference type="SUPFAM" id="SSF81324">
    <property type="entry name" value="Voltage-gated potassium channels"/>
    <property type="match status" value="4"/>
</dbReference>
<feature type="transmembrane region" description="Helical" evidence="13">
    <location>
        <begin position="1284"/>
        <end position="1303"/>
    </location>
</feature>
<feature type="region of interest" description="Disordered" evidence="12">
    <location>
        <begin position="2315"/>
        <end position="2453"/>
    </location>
</feature>
<feature type="transmembrane region" description="Helical" evidence="13">
    <location>
        <begin position="157"/>
        <end position="183"/>
    </location>
</feature>
<dbReference type="GeneID" id="108681395"/>
<feature type="transmembrane region" description="Helical" evidence="13">
    <location>
        <begin position="1722"/>
        <end position="1748"/>
    </location>
</feature>
<dbReference type="OMA" id="GQAWSCG"/>
<sequence>MLIKVMAMGFHGKGTYLAESWNRLDFFIVVAGAVEYCLSVENMNLSAIRTIRVLRPLRAINRIPIRPITSYFNVTEVEKDYICSLPKDNGMHTCEELPPTKHEIYSNNALALSMSGYLFCYIYFYLFTYVFTLQVISLEGWVDIMYYVQDGHSFWDWIYFVLLIVIGSFFMINLCLVVIATQFSETKKREMERMKQERARYHSSSTLASGSDQPGCYAEILKYIAHLARKFKRKVYARYRIYRRKRNQGSKHLSLKKQRKKRHQFELTDVAEEREMVEAIPTLTIINNTGSSTLDDQLEARQASEEPRRSNTNLMPNLLPLPSSDGSCTPSTSRTRRSSVMFNDVVQMHGGEGDTKNVCLSEKTTQTDPEPPEPLVSRESPKPIRYLPRGRGGSGLTCGELLALSGALSAALPTHMGVDSRSVHTLYSSLAKGVKHFSAPSLFFSNDPSLPYDDSDDSSRTDSDWSESEEEWSEETMRNRPIRRWCSAGRKKVQQLVNSNYFQRWILCAILVNTLSMGVEYHNQPEELTQIVETSNMIFSGVFAFEMFLKIISEGPFGYISNGFNLFDGVIVVLGIVEMCQTYIVQSSSDLLADAAGSGSSLSVLRTFRLLRILKLVRFMPQLRRQLFVMLRTMDNVAIFFSLLVLFIFIFSVLGMYLFGGKFCMRPDGVTECSCKEILAPNSYCRCHRMHFNSLLWATVTVFQILTQEDWNVVLFNGMEKTSHWASLYFVALMTFGNYVLFNLLVAILVEGFSAEEEKKLSTASLESDEERRQLKTNQERVKENQLRQKLILGGAAPETKCNIEKEHQLLQLPSQLAASPPECVALPPPVQMPRPLITHTIATPQGSPHTSLDSGSRDLNNRLSPHLLPPAHAQGLLRSSSVRSNASHRSRHTRGRDSLSPHDLPRRYSLSPSLCYRERSHSGERSSSRRSFHRTSSRSRKRQNAASLSCPTSSSTPTSHHHHHHHHVHSYPPNNSPNYHNIYHNHHHQPHHHRHNHPTSTSLSPTSSFRQSRRLSASKPTSASALAVTTSVTSGAIVKVTVSGERTAVGNGERDAEDGGRHVEEETLNNNVTYNNNNLNNNQQIRRAILTQQNSIGSPRSPLSPQPSIRSAASRQPSLRGRTSVHGSIPERDFRPNNLSDVIKLEESDSGDSDSPDAEATSVTANEVYTYKIFGYFEPKGCFLERVDYSLYIFSETNWIRRVCKYLVSKKYFDSTVLFFIGLNCITLAMERPNIPPDSTERAFLSTCNDVFTVVFGLEMLIKVIAQGLLYGKDSYFSSGWNIMDGILVIVSVIDVLMSLIARSSPRIFGILRVFRLLRALRPLRVINRAPGLKLVVQTLLSSLQPIGNIVLICCTFFIIFGILGVQLFKGAFFYCDGPGLDGVETKADCLKDKRNQWVNRKYNFDNLGHALMSLFVLSSKDGWVNIMYTGLDAVGVDRQPKENYSQWRLLYFISFLLLVGFFVLNMFVGVVVENFHRCREEQEKEEKARRAAKRAKKLEKKRKKMREPPYYAGYSKGRLFVHNLVTSKYFDLAIAAVIGLNVVTMAMEFYKMPKIVARAIKCPRWNQLDVVIVLLSVAGIVLEEMKSEIIPINPTIIRVMRVLRIARVLKLLKMAKGIRALLDTVMQALPQVGNLGLLFFLLFFIFAALGVELFGRLECDDKHPCQGLGEHAHFKNFGIAFLTLFRVATGDNWNGIMKDTIRDECSDESDCLKNCCLYPFVAPIFFVIFVLMAQFVLVNVVVAVLMKHLEESHKLEEEEAMEAAALKRMEDEYNLEVEIERQLALEEEEINELQETLANHKLSRVSTTAKIINEVAQNRSLAKGFGLTTKGGVSSIMLKGGIGIRGLGAHGLAGQFFHKPLGKMSSLPDNFIFRGHRGSDPGIPRIREPSPIVTISELQAKVPSININGCNGDPTSKDAKEFPSHLKSTHNDPNLKKPSPEDPEHKISITDLRTSLRSSKPPPPGENVRVASPTSSPANSSPRSMSPIVLSSIATATVSFINSPRSERKVPPSPLVAAASVSPPSSPSLSLSQISPRSTTVLGPITRFTFGDSSSGTSIDAQTTGYSPESPRPPTDRKPSSPSKQRDSPSPSKIDNQSKAGEMSRGNASPLSQRAFKQLRWCTSSRKSAGAFIVKRKISREDSMVATLMTSLDKVPELGGHLDMDSTSCSLCSSGDDDLPSLPRGQSPSLFPRATPSSNTPSDSDAAPKKAPTNIQIHRDDDDDTLGSNSDYTIEGELDDQEDFLPSPSDPSYKEHPELQLGSGDVPSTNNLYSSELPTPCDNSSNCDASTNFATFRIPTFSDASFLQLSVQSSDNTSTLTPPPGLDAIDEGVKNVGSKLERALQRSASSPYGEEPRASCSSHYSGSKSESDSMTNRKSKISKKAPTSIAEFCSLREMPQSSSGALESQVKRDKCQSSSRKSSVENPTTESCASPEVRTDVKDEESSLPES</sequence>
<dbReference type="Pfam" id="PF00520">
    <property type="entry name" value="Ion_trans"/>
    <property type="match status" value="5"/>
</dbReference>
<proteinExistence type="predicted"/>
<feature type="transmembrane region" description="Helical" evidence="13">
    <location>
        <begin position="1531"/>
        <end position="1552"/>
    </location>
</feature>
<feature type="transmembrane region" description="Helical" evidence="13">
    <location>
        <begin position="1451"/>
        <end position="1474"/>
    </location>
</feature>
<keyword evidence="6 13" id="KW-1133">Transmembrane helix</keyword>
<feature type="compositionally biased region" description="Basic and acidic residues" evidence="12">
    <location>
        <begin position="896"/>
        <end position="907"/>
    </location>
</feature>
<keyword evidence="15" id="KW-1185">Reference proteome</keyword>
<keyword evidence="11" id="KW-0175">Coiled coil</keyword>
<evidence type="ECO:0000256" key="13">
    <source>
        <dbReference type="SAM" id="Phobius"/>
    </source>
</evidence>
<dbReference type="GO" id="GO:0005248">
    <property type="term" value="F:voltage-gated sodium channel activity"/>
    <property type="evidence" value="ECO:0007669"/>
    <property type="project" value="TreeGrafter"/>
</dbReference>
<feature type="domain" description="Ion transport" evidence="14">
    <location>
        <begin position="1212"/>
        <end position="1484"/>
    </location>
</feature>
<dbReference type="InterPro" id="IPR027359">
    <property type="entry name" value="Volt_channel_dom_sf"/>
</dbReference>
<dbReference type="CTD" id="31550"/>
<feature type="compositionally biased region" description="Polar residues" evidence="12">
    <location>
        <begin position="2361"/>
        <end position="2378"/>
    </location>
</feature>
<feature type="compositionally biased region" description="Polar residues" evidence="12">
    <location>
        <begin position="1015"/>
        <end position="1028"/>
    </location>
</feature>
<feature type="compositionally biased region" description="Basic residues" evidence="12">
    <location>
        <begin position="960"/>
        <end position="970"/>
    </location>
</feature>
<dbReference type="Proteomes" id="UP000694843">
    <property type="component" value="Unplaced"/>
</dbReference>
<dbReference type="PANTHER" id="PTHR10037:SF230">
    <property type="entry name" value="CA[2+]-CHANNEL PROTEIN ALPHA[[1]] SUBUNIT T, ISOFORM F"/>
    <property type="match status" value="1"/>
</dbReference>
<evidence type="ECO:0000256" key="5">
    <source>
        <dbReference type="ARBA" id="ARBA00022882"/>
    </source>
</evidence>
<evidence type="ECO:0000256" key="4">
    <source>
        <dbReference type="ARBA" id="ARBA00022737"/>
    </source>
</evidence>
<feature type="compositionally biased region" description="Basic residues" evidence="12">
    <location>
        <begin position="984"/>
        <end position="998"/>
    </location>
</feature>
<feature type="transmembrane region" description="Helical" evidence="13">
    <location>
        <begin position="1637"/>
        <end position="1656"/>
    </location>
</feature>
<dbReference type="FunFam" id="1.10.287.70:FF:000018">
    <property type="entry name" value="Voltage-dependent T-type calcium channel subunit alpha"/>
    <property type="match status" value="1"/>
</dbReference>
<dbReference type="FunFam" id="1.10.287.70:FF:000125">
    <property type="entry name" value="Voltage-dependent T-type calcium channel subunit alpha"/>
    <property type="match status" value="1"/>
</dbReference>
<feature type="region of interest" description="Disordered" evidence="12">
    <location>
        <begin position="2173"/>
        <end position="2288"/>
    </location>
</feature>
<dbReference type="FunFam" id="1.10.287.70:FF:000120">
    <property type="entry name" value="Voltage-dependent T-type calcium channel subunit alpha"/>
    <property type="match status" value="1"/>
</dbReference>
<keyword evidence="8 13" id="KW-0472">Membrane</keyword>
<name>A0A979FQW7_HYAAZ</name>
<dbReference type="GO" id="GO:0070509">
    <property type="term" value="P:calcium ion import"/>
    <property type="evidence" value="ECO:0007669"/>
    <property type="project" value="TreeGrafter"/>
</dbReference>
<evidence type="ECO:0000256" key="10">
    <source>
        <dbReference type="ARBA" id="ARBA00023303"/>
    </source>
</evidence>
<feature type="compositionally biased region" description="Basic and acidic residues" evidence="12">
    <location>
        <begin position="2076"/>
        <end position="2089"/>
    </location>
</feature>
<feature type="compositionally biased region" description="Low complexity" evidence="12">
    <location>
        <begin position="1974"/>
        <end position="1987"/>
    </location>
</feature>
<feature type="compositionally biased region" description="Polar residues" evidence="12">
    <location>
        <begin position="2090"/>
        <end position="2101"/>
    </location>
</feature>
<evidence type="ECO:0000256" key="3">
    <source>
        <dbReference type="ARBA" id="ARBA00022692"/>
    </source>
</evidence>
<feature type="compositionally biased region" description="Polar residues" evidence="12">
    <location>
        <begin position="2053"/>
        <end position="2069"/>
    </location>
</feature>
<evidence type="ECO:0000256" key="7">
    <source>
        <dbReference type="ARBA" id="ARBA00023065"/>
    </source>
</evidence>
<keyword evidence="2" id="KW-0813">Transport</keyword>
<feature type="domain" description="Ion transport" evidence="14">
    <location>
        <begin position="1566"/>
        <end position="1755"/>
    </location>
</feature>
<feature type="compositionally biased region" description="Low complexity" evidence="12">
    <location>
        <begin position="999"/>
        <end position="1009"/>
    </location>
</feature>
<evidence type="ECO:0000256" key="1">
    <source>
        <dbReference type="ARBA" id="ARBA00004141"/>
    </source>
</evidence>
<evidence type="ECO:0000313" key="15">
    <source>
        <dbReference type="Proteomes" id="UP000694843"/>
    </source>
</evidence>
<dbReference type="RefSeq" id="XP_047738832.1">
    <property type="nucleotide sequence ID" value="XM_047882876.1"/>
</dbReference>
<feature type="compositionally biased region" description="Polar residues" evidence="12">
    <location>
        <begin position="1096"/>
        <end position="1118"/>
    </location>
</feature>
<comment type="subcellular location">
    <subcellularLocation>
        <location evidence="1">Membrane</location>
        <topology evidence="1">Multi-pass membrane protein</topology>
    </subcellularLocation>
</comment>
<dbReference type="FunFam" id="1.20.120.350:FF:000009">
    <property type="entry name" value="Voltage-dependent T-type calcium channel subunit alpha"/>
    <property type="match status" value="1"/>
</dbReference>
<feature type="coiled-coil region" evidence="11">
    <location>
        <begin position="1754"/>
        <end position="1805"/>
    </location>
</feature>
<feature type="transmembrane region" description="Helical" evidence="13">
    <location>
        <begin position="116"/>
        <end position="137"/>
    </location>
</feature>
<dbReference type="OrthoDB" id="416585at2759"/>
<dbReference type="InterPro" id="IPR043203">
    <property type="entry name" value="VGCC_Ca_Na"/>
</dbReference>
<feature type="region of interest" description="Disordered" evidence="12">
    <location>
        <begin position="1096"/>
        <end position="1137"/>
    </location>
</feature>
<feature type="compositionally biased region" description="Polar residues" evidence="12">
    <location>
        <begin position="2418"/>
        <end position="2434"/>
    </location>
</feature>
<dbReference type="GO" id="GO:0001518">
    <property type="term" value="C:voltage-gated sodium channel complex"/>
    <property type="evidence" value="ECO:0007669"/>
    <property type="project" value="TreeGrafter"/>
</dbReference>
<dbReference type="GO" id="GO:0086010">
    <property type="term" value="P:membrane depolarization during action potential"/>
    <property type="evidence" value="ECO:0007669"/>
    <property type="project" value="TreeGrafter"/>
</dbReference>
<keyword evidence="3 13" id="KW-0812">Transmembrane</keyword>
<feature type="compositionally biased region" description="Low complexity" evidence="12">
    <location>
        <begin position="310"/>
        <end position="333"/>
    </location>
</feature>
<dbReference type="KEGG" id="hazt:108681395"/>
<feature type="region of interest" description="Disordered" evidence="12">
    <location>
        <begin position="288"/>
        <end position="335"/>
    </location>
</feature>
<dbReference type="GO" id="GO:0043005">
    <property type="term" value="C:neuron projection"/>
    <property type="evidence" value="ECO:0007669"/>
    <property type="project" value="TreeGrafter"/>
</dbReference>
<keyword evidence="4" id="KW-0677">Repeat</keyword>